<dbReference type="Gene3D" id="2.60.120.560">
    <property type="entry name" value="Exo-inulinase, domain 1"/>
    <property type="match status" value="1"/>
</dbReference>
<organism evidence="1">
    <name type="scientific">marine metagenome</name>
    <dbReference type="NCBI Taxonomy" id="408172"/>
    <lineage>
        <taxon>unclassified sequences</taxon>
        <taxon>metagenomes</taxon>
        <taxon>ecological metagenomes</taxon>
    </lineage>
</organism>
<gene>
    <name evidence="1" type="ORF">METZ01_LOCUS327548</name>
</gene>
<sequence>RQARIAILFKKNNFREDKSMKNFKKLFAQPPTVLALGAAAVSLNCFGQNLSLDSLSGLQAHKVVQEISNHLGQTAVHVIDPGDFAGNNEDKLVIIEGVEFEDGVIEVNLAGAPGSHAGENARGFVGVAFHISADVSSFEAFYLRPTNGRANDQLRRNHSAQYISYPDYPWHRLREETPGMYESYVDLVPGEWMRVRIEVTGIKAHLYVNGSEQPNLIVNDLKLGNKKGAIGLWIGPGTDAYFSDLMVTRQ</sequence>
<reference evidence="1" key="1">
    <citation type="submission" date="2018-05" db="EMBL/GenBank/DDBJ databases">
        <authorList>
            <person name="Lanie J.A."/>
            <person name="Ng W.-L."/>
            <person name="Kazmierczak K.M."/>
            <person name="Andrzejewski T.M."/>
            <person name="Davidsen T.M."/>
            <person name="Wayne K.J."/>
            <person name="Tettelin H."/>
            <person name="Glass J.I."/>
            <person name="Rusch D."/>
            <person name="Podicherti R."/>
            <person name="Tsui H.-C.T."/>
            <person name="Winkler M.E."/>
        </authorList>
    </citation>
    <scope>NUCLEOTIDE SEQUENCE</scope>
</reference>
<evidence type="ECO:0008006" key="2">
    <source>
        <dbReference type="Google" id="ProtNLM"/>
    </source>
</evidence>
<accession>A0A382PMU6</accession>
<protein>
    <recommendedName>
        <fullName evidence="2">3-keto-disaccharide hydrolase domain-containing protein</fullName>
    </recommendedName>
</protein>
<name>A0A382PMU6_9ZZZZ</name>
<evidence type="ECO:0000313" key="1">
    <source>
        <dbReference type="EMBL" id="SVC74694.1"/>
    </source>
</evidence>
<proteinExistence type="predicted"/>
<dbReference type="AlphaFoldDB" id="A0A382PMU6"/>
<dbReference type="EMBL" id="UINC01108526">
    <property type="protein sequence ID" value="SVC74694.1"/>
    <property type="molecule type" value="Genomic_DNA"/>
</dbReference>
<feature type="non-terminal residue" evidence="1">
    <location>
        <position position="1"/>
    </location>
</feature>